<reference evidence="2" key="2">
    <citation type="journal article" date="2014" name="ISME J.">
        <title>Microbial stratification in low pH oxic and suboxic macroscopic growths along an acid mine drainage.</title>
        <authorList>
            <person name="Mendez-Garcia C."/>
            <person name="Mesa V."/>
            <person name="Sprenger R.R."/>
            <person name="Richter M."/>
            <person name="Diez M.S."/>
            <person name="Solano J."/>
            <person name="Bargiela R."/>
            <person name="Golyshina O.V."/>
            <person name="Manteca A."/>
            <person name="Ramos J.L."/>
            <person name="Gallego J.R."/>
            <person name="Llorente I."/>
            <person name="Martins Dos Santos V.A."/>
            <person name="Jensen O.N."/>
            <person name="Pelaez A.I."/>
            <person name="Sanchez J."/>
            <person name="Ferrer M."/>
        </authorList>
    </citation>
    <scope>NUCLEOTIDE SEQUENCE</scope>
</reference>
<name>T1C6I9_9ZZZZ</name>
<dbReference type="Gene3D" id="3.90.180.10">
    <property type="entry name" value="Medium-chain alcohol dehydrogenases, catalytic domain"/>
    <property type="match status" value="1"/>
</dbReference>
<dbReference type="SUPFAM" id="SSF51735">
    <property type="entry name" value="NAD(P)-binding Rossmann-fold domains"/>
    <property type="match status" value="1"/>
</dbReference>
<evidence type="ECO:0000259" key="1">
    <source>
        <dbReference type="Pfam" id="PF00107"/>
    </source>
</evidence>
<accession>T1C6I9</accession>
<feature type="non-terminal residue" evidence="2">
    <location>
        <position position="1"/>
    </location>
</feature>
<protein>
    <submittedName>
        <fullName evidence="2">Alcohol dehydrogenase</fullName>
        <ecNumber evidence="2">1.6.5.5</ecNumber>
    </submittedName>
</protein>
<keyword evidence="2" id="KW-0560">Oxidoreductase</keyword>
<dbReference type="InterPro" id="IPR011032">
    <property type="entry name" value="GroES-like_sf"/>
</dbReference>
<comment type="caution">
    <text evidence="2">The sequence shown here is derived from an EMBL/GenBank/DDBJ whole genome shotgun (WGS) entry which is preliminary data.</text>
</comment>
<dbReference type="Pfam" id="PF00107">
    <property type="entry name" value="ADH_zinc_N"/>
    <property type="match status" value="1"/>
</dbReference>
<dbReference type="InterPro" id="IPR036291">
    <property type="entry name" value="NAD(P)-bd_dom_sf"/>
</dbReference>
<dbReference type="SUPFAM" id="SSF50129">
    <property type="entry name" value="GroES-like"/>
    <property type="match status" value="1"/>
</dbReference>
<dbReference type="InterPro" id="IPR051397">
    <property type="entry name" value="Zn-ADH-like_protein"/>
</dbReference>
<gene>
    <name evidence="2" type="ORF">B1A_00232</name>
</gene>
<dbReference type="AlphaFoldDB" id="T1C6I9"/>
<dbReference type="EC" id="1.6.5.5" evidence="2"/>
<feature type="non-terminal residue" evidence="2">
    <location>
        <position position="177"/>
    </location>
</feature>
<dbReference type="PANTHER" id="PTHR43677:SF4">
    <property type="entry name" value="QUINONE OXIDOREDUCTASE-LIKE PROTEIN 2"/>
    <property type="match status" value="1"/>
</dbReference>
<dbReference type="GO" id="GO:0003960">
    <property type="term" value="F:quinone reductase (NADPH) activity"/>
    <property type="evidence" value="ECO:0007669"/>
    <property type="project" value="UniProtKB-EC"/>
</dbReference>
<dbReference type="InterPro" id="IPR013149">
    <property type="entry name" value="ADH-like_C"/>
</dbReference>
<proteinExistence type="predicted"/>
<dbReference type="PANTHER" id="PTHR43677">
    <property type="entry name" value="SHORT-CHAIN DEHYDROGENASE/REDUCTASE"/>
    <property type="match status" value="1"/>
</dbReference>
<reference evidence="2" key="1">
    <citation type="submission" date="2013-08" db="EMBL/GenBank/DDBJ databases">
        <authorList>
            <person name="Mendez C."/>
            <person name="Richter M."/>
            <person name="Ferrer M."/>
            <person name="Sanchez J."/>
        </authorList>
    </citation>
    <scope>NUCLEOTIDE SEQUENCE</scope>
</reference>
<dbReference type="EMBL" id="AUZX01000175">
    <property type="protein sequence ID" value="EQD81056.1"/>
    <property type="molecule type" value="Genomic_DNA"/>
</dbReference>
<feature type="domain" description="Alcohol dehydrogenase-like C-terminal" evidence="1">
    <location>
        <begin position="78"/>
        <end position="170"/>
    </location>
</feature>
<evidence type="ECO:0000313" key="2">
    <source>
        <dbReference type="EMBL" id="EQD81056.1"/>
    </source>
</evidence>
<sequence length="177" mass="18464">SGKENLCSKKKTYGENINGSYSRFVNVSRRSLVKVPNGVSNELSAIAACVTGMIYHALVPVGKAGYGTKVVITGAGGGVGSHAIQVAKALGCTVTAVTSSKWKEEALYKLGSDYVIEAGSGFEKEVKKIWPDGAELVLENTGTATFSSSLRSLSFGGRIIIIGNLEPTPVEVPLGLI</sequence>
<organism evidence="2">
    <name type="scientific">mine drainage metagenome</name>
    <dbReference type="NCBI Taxonomy" id="410659"/>
    <lineage>
        <taxon>unclassified sequences</taxon>
        <taxon>metagenomes</taxon>
        <taxon>ecological metagenomes</taxon>
    </lineage>
</organism>